<keyword evidence="1" id="KW-1133">Transmembrane helix</keyword>
<keyword evidence="1" id="KW-0812">Transmembrane</keyword>
<reference evidence="2 3" key="1">
    <citation type="submission" date="2020-10" db="EMBL/GenBank/DDBJ databases">
        <title>Sequencing the genomes of 1000 actinobacteria strains.</title>
        <authorList>
            <person name="Klenk H.-P."/>
        </authorList>
    </citation>
    <scope>NUCLEOTIDE SEQUENCE [LARGE SCALE GENOMIC DNA]</scope>
    <source>
        <strain evidence="2 3">DSM 43748</strain>
    </source>
</reference>
<name>A0ABR9KJE7_9ACTN</name>
<dbReference type="Proteomes" id="UP000661607">
    <property type="component" value="Unassembled WGS sequence"/>
</dbReference>
<gene>
    <name evidence="2" type="ORF">H4W81_004923</name>
</gene>
<protein>
    <submittedName>
        <fullName evidence="2">Uncharacterized protein</fullName>
    </submittedName>
</protein>
<evidence type="ECO:0000256" key="1">
    <source>
        <dbReference type="SAM" id="Phobius"/>
    </source>
</evidence>
<accession>A0ABR9KJE7</accession>
<proteinExistence type="predicted"/>
<keyword evidence="3" id="KW-1185">Reference proteome</keyword>
<dbReference type="EMBL" id="JADBEF010000001">
    <property type="protein sequence ID" value="MBE1562144.1"/>
    <property type="molecule type" value="Genomic_DNA"/>
</dbReference>
<keyword evidence="1" id="KW-0472">Membrane</keyword>
<comment type="caution">
    <text evidence="2">The sequence shown here is derived from an EMBL/GenBank/DDBJ whole genome shotgun (WGS) entry which is preliminary data.</text>
</comment>
<dbReference type="RefSeq" id="WP_344820868.1">
    <property type="nucleotide sequence ID" value="NZ_BAAASY010000034.1"/>
</dbReference>
<sequence length="46" mass="5310">MSLLTWAQWIVVLLIWGVGLNAIGAAWLRRRQQRAIRHLGQSRENA</sequence>
<evidence type="ECO:0000313" key="3">
    <source>
        <dbReference type="Proteomes" id="UP000661607"/>
    </source>
</evidence>
<evidence type="ECO:0000313" key="2">
    <source>
        <dbReference type="EMBL" id="MBE1562144.1"/>
    </source>
</evidence>
<organism evidence="2 3">
    <name type="scientific">Nonomuraea africana</name>
    <dbReference type="NCBI Taxonomy" id="46171"/>
    <lineage>
        <taxon>Bacteria</taxon>
        <taxon>Bacillati</taxon>
        <taxon>Actinomycetota</taxon>
        <taxon>Actinomycetes</taxon>
        <taxon>Streptosporangiales</taxon>
        <taxon>Streptosporangiaceae</taxon>
        <taxon>Nonomuraea</taxon>
    </lineage>
</organism>
<feature type="transmembrane region" description="Helical" evidence="1">
    <location>
        <begin position="6"/>
        <end position="28"/>
    </location>
</feature>